<dbReference type="InterPro" id="IPR006062">
    <property type="entry name" value="His_biosynth"/>
</dbReference>
<evidence type="ECO:0000256" key="2">
    <source>
        <dbReference type="ARBA" id="ARBA00004496"/>
    </source>
</evidence>
<comment type="similarity">
    <text evidence="4 12 13">Belongs to the HisA/HisF family.</text>
</comment>
<evidence type="ECO:0000256" key="3">
    <source>
        <dbReference type="ARBA" id="ARBA00005133"/>
    </source>
</evidence>
<dbReference type="PANTHER" id="PTHR43090">
    <property type="entry name" value="1-(5-PHOSPHORIBOSYL)-5-[(5-PHOSPHORIBOSYLAMINO)METHYLIDENEAMINO] IMIDAZOLE-4-CARBOXAMIDE ISOMERASE"/>
    <property type="match status" value="1"/>
</dbReference>
<dbReference type="KEGG" id="gfe:Gferi_25840"/>
<dbReference type="FunFam" id="3.20.20.70:FF:000009">
    <property type="entry name" value="1-(5-phosphoribosyl)-5-[(5-phosphoribosylamino)methylideneamino] imidazole-4-carboxamide isomerase"/>
    <property type="match status" value="1"/>
</dbReference>
<dbReference type="InterPro" id="IPR023016">
    <property type="entry name" value="HisA/PriA"/>
</dbReference>
<dbReference type="UniPathway" id="UPA00031">
    <property type="reaction ID" value="UER00009"/>
</dbReference>
<sequence length="232" mass="25617">MIIFPAIDIRKGKCVRLQQGEFDRESIFGENPVEIASQWLEKGAQYLHIVDLDGALEGRPVHLALIKEVSEKLPIPIQVGGGIRTLEDIQKVLETGVSRIILGTSAVLKKDFVEQAIQLFGERIAVSIDAKNGWIAVDGWKTVTDLKALDYAKTLQDIGLKTIIYTDISKDGMLSGPNYSELVEMKKNLEINLIASGGISSREDVSQLEKMDFYGAIIGKALYTGDIRLEDL</sequence>
<accession>A0A1D8GPK3</accession>
<dbReference type="CDD" id="cd04732">
    <property type="entry name" value="HisA"/>
    <property type="match status" value="1"/>
</dbReference>
<evidence type="ECO:0000256" key="1">
    <source>
        <dbReference type="ARBA" id="ARBA00000901"/>
    </source>
</evidence>
<dbReference type="InterPro" id="IPR044524">
    <property type="entry name" value="Isoase_HisA-like"/>
</dbReference>
<evidence type="ECO:0000256" key="7">
    <source>
        <dbReference type="ARBA" id="ARBA00022490"/>
    </source>
</evidence>
<dbReference type="Pfam" id="PF00977">
    <property type="entry name" value="His_biosynth"/>
    <property type="match status" value="1"/>
</dbReference>
<dbReference type="GO" id="GO:0000105">
    <property type="term" value="P:L-histidine biosynthetic process"/>
    <property type="evidence" value="ECO:0007669"/>
    <property type="project" value="UniProtKB-UniRule"/>
</dbReference>
<dbReference type="SUPFAM" id="SSF51366">
    <property type="entry name" value="Ribulose-phoshate binding barrel"/>
    <property type="match status" value="1"/>
</dbReference>
<keyword evidence="9 12" id="KW-0368">Histidine biosynthesis</keyword>
<gene>
    <name evidence="12" type="primary">hisA</name>
    <name evidence="15" type="ORF">Gferi_25840</name>
</gene>
<proteinExistence type="inferred from homology"/>
<protein>
    <recommendedName>
        <fullName evidence="6 12">1-(5-phosphoribosyl)-5-[(5-phosphoribosylamino)methylideneamino] imidazole-4-carboxamide isomerase</fullName>
        <ecNumber evidence="5 12">5.3.1.16</ecNumber>
    </recommendedName>
    <alternativeName>
        <fullName evidence="11 12">Phosphoribosylformimino-5-aminoimidazole carboxamide ribotide isomerase</fullName>
    </alternativeName>
</protein>
<dbReference type="STRING" id="1424294.Gferi_25840"/>
<feature type="active site" description="Proton donor" evidence="12">
    <location>
        <position position="129"/>
    </location>
</feature>
<dbReference type="RefSeq" id="WP_069980983.1">
    <property type="nucleotide sequence ID" value="NZ_CP017269.1"/>
</dbReference>
<dbReference type="HAMAP" id="MF_01014">
    <property type="entry name" value="HisA"/>
    <property type="match status" value="1"/>
</dbReference>
<keyword evidence="8 12" id="KW-0028">Amino-acid biosynthesis</keyword>
<organism evidence="15 16">
    <name type="scientific">Geosporobacter ferrireducens</name>
    <dbReference type="NCBI Taxonomy" id="1424294"/>
    <lineage>
        <taxon>Bacteria</taxon>
        <taxon>Bacillati</taxon>
        <taxon>Bacillota</taxon>
        <taxon>Clostridia</taxon>
        <taxon>Peptostreptococcales</taxon>
        <taxon>Thermotaleaceae</taxon>
        <taxon>Geosporobacter</taxon>
    </lineage>
</organism>
<evidence type="ECO:0000256" key="13">
    <source>
        <dbReference type="RuleBase" id="RU003657"/>
    </source>
</evidence>
<evidence type="ECO:0000256" key="8">
    <source>
        <dbReference type="ARBA" id="ARBA00022605"/>
    </source>
</evidence>
<dbReference type="Proteomes" id="UP000095743">
    <property type="component" value="Chromosome"/>
</dbReference>
<dbReference type="GO" id="GO:0005737">
    <property type="term" value="C:cytoplasm"/>
    <property type="evidence" value="ECO:0007669"/>
    <property type="project" value="UniProtKB-SubCell"/>
</dbReference>
<evidence type="ECO:0000313" key="16">
    <source>
        <dbReference type="Proteomes" id="UP000095743"/>
    </source>
</evidence>
<dbReference type="GO" id="GO:0003949">
    <property type="term" value="F:1-(5-phosphoribosyl)-5-[(5-phosphoribosylamino)methylideneamino]imidazole-4-carboxamide isomerase activity"/>
    <property type="evidence" value="ECO:0007669"/>
    <property type="project" value="UniProtKB-UniRule"/>
</dbReference>
<evidence type="ECO:0000256" key="12">
    <source>
        <dbReference type="HAMAP-Rule" id="MF_01014"/>
    </source>
</evidence>
<dbReference type="EMBL" id="CP017269">
    <property type="protein sequence ID" value="AOT72674.1"/>
    <property type="molecule type" value="Genomic_DNA"/>
</dbReference>
<dbReference type="PANTHER" id="PTHR43090:SF2">
    <property type="entry name" value="1-(5-PHOSPHORIBOSYL)-5-[(5-PHOSPHORIBOSYLAMINO)METHYLIDENEAMINO] IMIDAZOLE-4-CARBOXAMIDE ISOMERASE"/>
    <property type="match status" value="1"/>
</dbReference>
<dbReference type="InterPro" id="IPR006063">
    <property type="entry name" value="HisA_bact_arch"/>
</dbReference>
<name>A0A1D8GPK3_9FIRM</name>
<dbReference type="OrthoDB" id="9807749at2"/>
<dbReference type="EC" id="5.3.1.16" evidence="5 12"/>
<evidence type="ECO:0000256" key="10">
    <source>
        <dbReference type="ARBA" id="ARBA00023235"/>
    </source>
</evidence>
<evidence type="ECO:0000256" key="9">
    <source>
        <dbReference type="ARBA" id="ARBA00023102"/>
    </source>
</evidence>
<evidence type="ECO:0000256" key="11">
    <source>
        <dbReference type="ARBA" id="ARBA00030547"/>
    </source>
</evidence>
<dbReference type="GO" id="GO:0000162">
    <property type="term" value="P:L-tryptophan biosynthetic process"/>
    <property type="evidence" value="ECO:0007669"/>
    <property type="project" value="TreeGrafter"/>
</dbReference>
<comment type="subcellular location">
    <subcellularLocation>
        <location evidence="2 12 14">Cytoplasm</location>
    </subcellularLocation>
</comment>
<dbReference type="AlphaFoldDB" id="A0A1D8GPK3"/>
<dbReference type="InterPro" id="IPR013785">
    <property type="entry name" value="Aldolase_TIM"/>
</dbReference>
<evidence type="ECO:0000313" key="15">
    <source>
        <dbReference type="EMBL" id="AOT72674.1"/>
    </source>
</evidence>
<evidence type="ECO:0000256" key="5">
    <source>
        <dbReference type="ARBA" id="ARBA00012550"/>
    </source>
</evidence>
<evidence type="ECO:0000256" key="4">
    <source>
        <dbReference type="ARBA" id="ARBA00009667"/>
    </source>
</evidence>
<evidence type="ECO:0000256" key="6">
    <source>
        <dbReference type="ARBA" id="ARBA00018464"/>
    </source>
</evidence>
<feature type="active site" description="Proton acceptor" evidence="12">
    <location>
        <position position="8"/>
    </location>
</feature>
<keyword evidence="10 12" id="KW-0413">Isomerase</keyword>
<dbReference type="NCBIfam" id="TIGR00007">
    <property type="entry name" value="1-(5-phosphoribosyl)-5-[(5-phosphoribosylamino)methylideneamino]imidazole-4-carboxamide isomerase"/>
    <property type="match status" value="1"/>
</dbReference>
<evidence type="ECO:0000256" key="14">
    <source>
        <dbReference type="RuleBase" id="RU003658"/>
    </source>
</evidence>
<comment type="pathway">
    <text evidence="3 12 14">Amino-acid biosynthesis; L-histidine biosynthesis; L-histidine from 5-phospho-alpha-D-ribose 1-diphosphate: step 4/9.</text>
</comment>
<dbReference type="Gene3D" id="3.20.20.70">
    <property type="entry name" value="Aldolase class I"/>
    <property type="match status" value="1"/>
</dbReference>
<dbReference type="InterPro" id="IPR011060">
    <property type="entry name" value="RibuloseP-bd_barrel"/>
</dbReference>
<comment type="catalytic activity">
    <reaction evidence="1 12 14">
        <text>1-(5-phospho-beta-D-ribosyl)-5-[(5-phospho-beta-D-ribosylamino)methylideneamino]imidazole-4-carboxamide = 5-[(5-phospho-1-deoxy-D-ribulos-1-ylimino)methylamino]-1-(5-phospho-beta-D-ribosyl)imidazole-4-carboxamide</text>
        <dbReference type="Rhea" id="RHEA:15469"/>
        <dbReference type="ChEBI" id="CHEBI:58435"/>
        <dbReference type="ChEBI" id="CHEBI:58525"/>
        <dbReference type="EC" id="5.3.1.16"/>
    </reaction>
</comment>
<reference evidence="15 16" key="1">
    <citation type="submission" date="2016-09" db="EMBL/GenBank/DDBJ databases">
        <title>Genomic analysis reveals versatility of anaerobic energy metabolism of Geosporobacter ferrireducens IRF9 of phylum Firmicutes.</title>
        <authorList>
            <person name="Kim S.-J."/>
        </authorList>
    </citation>
    <scope>NUCLEOTIDE SEQUENCE [LARGE SCALE GENOMIC DNA]</scope>
    <source>
        <strain evidence="15 16">IRF9</strain>
    </source>
</reference>
<keyword evidence="7 12" id="KW-0963">Cytoplasm</keyword>
<keyword evidence="16" id="KW-1185">Reference proteome</keyword>